<dbReference type="EMBL" id="MCGN01000005">
    <property type="protein sequence ID" value="ORY96875.1"/>
    <property type="molecule type" value="Genomic_DNA"/>
</dbReference>
<comment type="caution">
    <text evidence="2">The sequence shown here is derived from an EMBL/GenBank/DDBJ whole genome shotgun (WGS) entry which is preliminary data.</text>
</comment>
<gene>
    <name evidence="2" type="ORF">BCR43DRAFT_492425</name>
</gene>
<feature type="transmembrane region" description="Helical" evidence="1">
    <location>
        <begin position="47"/>
        <end position="69"/>
    </location>
</feature>
<accession>A0A1X2HDI3</accession>
<keyword evidence="1" id="KW-0472">Membrane</keyword>
<name>A0A1X2HDI3_SYNRA</name>
<sequence length="271" mass="31619">MAQLTDYGERVVDRLSMMGMWLAVVVSIRNFIVCLHQYRRTRGKIHIANMAQVSVIFIHRFLYGIIPLFEVTTCAYFPLLVSLWHIAYILFYVVMFMRLIILESDRHSRYIKIIGITLITVRFADWPYELAFHSVQEQIMQQSVLVGSSCWAQWGQGVIILNFIGDALANLFLSGMFVRRLYLHMRMSRTVMTRQNRLIEHIARKSLICLIFTFVVNLIMNLLKITMFIGDRSDAFTVYFELIESTLLVEALRVDSTRFPTESYCENCGLV</sequence>
<protein>
    <submittedName>
        <fullName evidence="2">Uncharacterized protein</fullName>
    </submittedName>
</protein>
<dbReference type="AlphaFoldDB" id="A0A1X2HDI3"/>
<evidence type="ECO:0000313" key="2">
    <source>
        <dbReference type="EMBL" id="ORY96875.1"/>
    </source>
</evidence>
<evidence type="ECO:0000313" key="3">
    <source>
        <dbReference type="Proteomes" id="UP000242180"/>
    </source>
</evidence>
<feature type="transmembrane region" description="Helical" evidence="1">
    <location>
        <begin position="109"/>
        <end position="128"/>
    </location>
</feature>
<evidence type="ECO:0000256" key="1">
    <source>
        <dbReference type="SAM" id="Phobius"/>
    </source>
</evidence>
<feature type="transmembrane region" description="Helical" evidence="1">
    <location>
        <begin position="202"/>
        <end position="223"/>
    </location>
</feature>
<dbReference type="InParanoid" id="A0A1X2HDI3"/>
<keyword evidence="1" id="KW-1133">Transmembrane helix</keyword>
<feature type="transmembrane region" description="Helical" evidence="1">
    <location>
        <begin position="15"/>
        <end position="35"/>
    </location>
</feature>
<feature type="transmembrane region" description="Helical" evidence="1">
    <location>
        <begin position="159"/>
        <end position="182"/>
    </location>
</feature>
<dbReference type="OMA" id="YELAFHT"/>
<keyword evidence="1" id="KW-0812">Transmembrane</keyword>
<dbReference type="OrthoDB" id="2206081at2759"/>
<proteinExistence type="predicted"/>
<reference evidence="2 3" key="1">
    <citation type="submission" date="2016-07" db="EMBL/GenBank/DDBJ databases">
        <title>Pervasive Adenine N6-methylation of Active Genes in Fungi.</title>
        <authorList>
            <consortium name="DOE Joint Genome Institute"/>
            <person name="Mondo S.J."/>
            <person name="Dannebaum R.O."/>
            <person name="Kuo R.C."/>
            <person name="Labutti K."/>
            <person name="Haridas S."/>
            <person name="Kuo A."/>
            <person name="Salamov A."/>
            <person name="Ahrendt S.R."/>
            <person name="Lipzen A."/>
            <person name="Sullivan W."/>
            <person name="Andreopoulos W.B."/>
            <person name="Clum A."/>
            <person name="Lindquist E."/>
            <person name="Daum C."/>
            <person name="Ramamoorthy G.K."/>
            <person name="Gryganskyi A."/>
            <person name="Culley D."/>
            <person name="Magnuson J.K."/>
            <person name="James T.Y."/>
            <person name="O'Malley M.A."/>
            <person name="Stajich J.E."/>
            <person name="Spatafora J.W."/>
            <person name="Visel A."/>
            <person name="Grigoriev I.V."/>
        </authorList>
    </citation>
    <scope>NUCLEOTIDE SEQUENCE [LARGE SCALE GENOMIC DNA]</scope>
    <source>
        <strain evidence="2 3">NRRL 2496</strain>
    </source>
</reference>
<feature type="transmembrane region" description="Helical" evidence="1">
    <location>
        <begin position="75"/>
        <end position="97"/>
    </location>
</feature>
<organism evidence="2 3">
    <name type="scientific">Syncephalastrum racemosum</name>
    <name type="common">Filamentous fungus</name>
    <dbReference type="NCBI Taxonomy" id="13706"/>
    <lineage>
        <taxon>Eukaryota</taxon>
        <taxon>Fungi</taxon>
        <taxon>Fungi incertae sedis</taxon>
        <taxon>Mucoromycota</taxon>
        <taxon>Mucoromycotina</taxon>
        <taxon>Mucoromycetes</taxon>
        <taxon>Mucorales</taxon>
        <taxon>Syncephalastraceae</taxon>
        <taxon>Syncephalastrum</taxon>
    </lineage>
</organism>
<dbReference type="Proteomes" id="UP000242180">
    <property type="component" value="Unassembled WGS sequence"/>
</dbReference>
<keyword evidence="3" id="KW-1185">Reference proteome</keyword>